<keyword evidence="2" id="KW-1185">Reference proteome</keyword>
<dbReference type="AlphaFoldDB" id="A0A3L9Y3A0"/>
<dbReference type="GO" id="GO:0003677">
    <property type="term" value="F:DNA binding"/>
    <property type="evidence" value="ECO:0007669"/>
    <property type="project" value="UniProtKB-KW"/>
</dbReference>
<dbReference type="InterPro" id="IPR009061">
    <property type="entry name" value="DNA-bd_dom_put_sf"/>
</dbReference>
<reference evidence="1 2" key="1">
    <citation type="submission" date="2018-10" db="EMBL/GenBank/DDBJ databases">
        <authorList>
            <person name="Jung H.S."/>
            <person name="Jeon C.O."/>
        </authorList>
    </citation>
    <scope>NUCLEOTIDE SEQUENCE [LARGE SCALE GENOMIC DNA]</scope>
    <source>
        <strain evidence="1 2">MA-7-27</strain>
    </source>
</reference>
<dbReference type="SUPFAM" id="SSF46955">
    <property type="entry name" value="Putative DNA-binding domain"/>
    <property type="match status" value="1"/>
</dbReference>
<gene>
    <name evidence="1" type="ORF">D9R08_06805</name>
</gene>
<dbReference type="Gene3D" id="1.10.10.10">
    <property type="entry name" value="Winged helix-like DNA-binding domain superfamily/Winged helix DNA-binding domain"/>
    <property type="match status" value="1"/>
</dbReference>
<protein>
    <submittedName>
        <fullName evidence="1">DNA-binding protein</fullName>
    </submittedName>
</protein>
<name>A0A3L9Y3A0_9RHOB</name>
<organism evidence="1 2">
    <name type="scientific">Rhodophyticola porphyridii</name>
    <dbReference type="NCBI Taxonomy" id="1852017"/>
    <lineage>
        <taxon>Bacteria</taxon>
        <taxon>Pseudomonadati</taxon>
        <taxon>Pseudomonadota</taxon>
        <taxon>Alphaproteobacteria</taxon>
        <taxon>Rhodobacterales</taxon>
        <taxon>Roseobacteraceae</taxon>
        <taxon>Rhodophyticola</taxon>
    </lineage>
</organism>
<proteinExistence type="predicted"/>
<dbReference type="EMBL" id="RCNT01000002">
    <property type="protein sequence ID" value="RMA43311.1"/>
    <property type="molecule type" value="Genomic_DNA"/>
</dbReference>
<sequence length="49" mass="5740">MICQSVRTLQKWRVTGYGPAFYKLGHSVRYLQSEVIAWATERRKAHTSQ</sequence>
<dbReference type="Proteomes" id="UP000281343">
    <property type="component" value="Unassembled WGS sequence"/>
</dbReference>
<evidence type="ECO:0000313" key="1">
    <source>
        <dbReference type="EMBL" id="RMA43311.1"/>
    </source>
</evidence>
<evidence type="ECO:0000313" key="2">
    <source>
        <dbReference type="Proteomes" id="UP000281343"/>
    </source>
</evidence>
<accession>A0A3L9Y3A0</accession>
<comment type="caution">
    <text evidence="1">The sequence shown here is derived from an EMBL/GenBank/DDBJ whole genome shotgun (WGS) entry which is preliminary data.</text>
</comment>
<dbReference type="InterPro" id="IPR036388">
    <property type="entry name" value="WH-like_DNA-bd_sf"/>
</dbReference>
<keyword evidence="1" id="KW-0238">DNA-binding</keyword>